<name>A0A9D1U140_9STAP</name>
<reference evidence="1" key="2">
    <citation type="submission" date="2021-04" db="EMBL/GenBank/DDBJ databases">
        <authorList>
            <person name="Gilroy R."/>
        </authorList>
    </citation>
    <scope>NUCLEOTIDE SEQUENCE</scope>
    <source>
        <strain evidence="1">ChiHjej13B12-752</strain>
    </source>
</reference>
<dbReference type="PANTHER" id="PTHR33639:SF2">
    <property type="entry name" value="DUF393 DOMAIN-CONTAINING PROTEIN"/>
    <property type="match status" value="1"/>
</dbReference>
<evidence type="ECO:0000313" key="1">
    <source>
        <dbReference type="EMBL" id="HIW12904.1"/>
    </source>
</evidence>
<gene>
    <name evidence="1" type="ORF">H9891_07070</name>
</gene>
<dbReference type="InterPro" id="IPR052927">
    <property type="entry name" value="DCC_oxidoreductase"/>
</dbReference>
<comment type="caution">
    <text evidence="1">The sequence shown here is derived from an EMBL/GenBank/DDBJ whole genome shotgun (WGS) entry which is preliminary data.</text>
</comment>
<proteinExistence type="predicted"/>
<dbReference type="PANTHER" id="PTHR33639">
    <property type="entry name" value="THIOL-DISULFIDE OXIDOREDUCTASE DCC"/>
    <property type="match status" value="1"/>
</dbReference>
<evidence type="ECO:0000313" key="2">
    <source>
        <dbReference type="Proteomes" id="UP000823989"/>
    </source>
</evidence>
<accession>A0A9D1U140</accession>
<dbReference type="EMBL" id="DXHR01000025">
    <property type="protein sequence ID" value="HIW12904.1"/>
    <property type="molecule type" value="Genomic_DNA"/>
</dbReference>
<reference evidence="1" key="1">
    <citation type="journal article" date="2021" name="PeerJ">
        <title>Extensive microbial diversity within the chicken gut microbiome revealed by metagenomics and culture.</title>
        <authorList>
            <person name="Gilroy R."/>
            <person name="Ravi A."/>
            <person name="Getino M."/>
            <person name="Pursley I."/>
            <person name="Horton D.L."/>
            <person name="Alikhan N.F."/>
            <person name="Baker D."/>
            <person name="Gharbi K."/>
            <person name="Hall N."/>
            <person name="Watson M."/>
            <person name="Adriaenssens E.M."/>
            <person name="Foster-Nyarko E."/>
            <person name="Jarju S."/>
            <person name="Secka A."/>
            <person name="Antonio M."/>
            <person name="Oren A."/>
            <person name="Chaudhuri R.R."/>
            <person name="La Ragione R."/>
            <person name="Hildebrand F."/>
            <person name="Pallen M.J."/>
        </authorList>
    </citation>
    <scope>NUCLEOTIDE SEQUENCE</scope>
    <source>
        <strain evidence="1">ChiHjej13B12-752</strain>
    </source>
</reference>
<protein>
    <submittedName>
        <fullName evidence="1">DUF393 domain-containing protein</fullName>
    </submittedName>
</protein>
<sequence>MNILYFDDKCIVCNGFAKFISRIDSQDTVRFASVDELKEVMPEDFDTIAYYSDDLYIHSDAVIEVVADASGFSAVRLSKIMPLCLRTAIYKWVARNRHRFTGNKTCTTDQIDSEVKKKMVSSLRTVIT</sequence>
<dbReference type="Proteomes" id="UP000823989">
    <property type="component" value="Unassembled WGS sequence"/>
</dbReference>
<dbReference type="GO" id="GO:0015035">
    <property type="term" value="F:protein-disulfide reductase activity"/>
    <property type="evidence" value="ECO:0007669"/>
    <property type="project" value="InterPro"/>
</dbReference>
<organism evidence="1 2">
    <name type="scientific">Candidatus Salinicoccus stercoripullorum</name>
    <dbReference type="NCBI Taxonomy" id="2838756"/>
    <lineage>
        <taxon>Bacteria</taxon>
        <taxon>Bacillati</taxon>
        <taxon>Bacillota</taxon>
        <taxon>Bacilli</taxon>
        <taxon>Bacillales</taxon>
        <taxon>Staphylococcaceae</taxon>
        <taxon>Salinicoccus</taxon>
    </lineage>
</organism>
<dbReference type="Pfam" id="PF04134">
    <property type="entry name" value="DCC1-like"/>
    <property type="match status" value="1"/>
</dbReference>
<dbReference type="AlphaFoldDB" id="A0A9D1U140"/>
<dbReference type="InterPro" id="IPR007263">
    <property type="entry name" value="DCC1-like"/>
</dbReference>